<dbReference type="Proteomes" id="UP000276133">
    <property type="component" value="Unassembled WGS sequence"/>
</dbReference>
<dbReference type="EMBL" id="REGN01006225">
    <property type="protein sequence ID" value="RNA10381.1"/>
    <property type="molecule type" value="Genomic_DNA"/>
</dbReference>
<dbReference type="AlphaFoldDB" id="A0A3M7QH65"/>
<evidence type="ECO:0000313" key="1">
    <source>
        <dbReference type="EMBL" id="RNA10381.1"/>
    </source>
</evidence>
<sequence length="78" mass="8527">MYKYLPFTINLVFTSVAIDRFSKIDLNSSFKLSGFTMLILPLVRSATLPSKANLQSVPSIVITFTTTPLLLANLASSS</sequence>
<gene>
    <name evidence="1" type="ORF">BpHYR1_048168</name>
</gene>
<organism evidence="1 2">
    <name type="scientific">Brachionus plicatilis</name>
    <name type="common">Marine rotifer</name>
    <name type="synonym">Brachionus muelleri</name>
    <dbReference type="NCBI Taxonomy" id="10195"/>
    <lineage>
        <taxon>Eukaryota</taxon>
        <taxon>Metazoa</taxon>
        <taxon>Spiralia</taxon>
        <taxon>Gnathifera</taxon>
        <taxon>Rotifera</taxon>
        <taxon>Eurotatoria</taxon>
        <taxon>Monogononta</taxon>
        <taxon>Pseudotrocha</taxon>
        <taxon>Ploima</taxon>
        <taxon>Brachionidae</taxon>
        <taxon>Brachionus</taxon>
    </lineage>
</organism>
<name>A0A3M7QH65_BRAPC</name>
<proteinExistence type="predicted"/>
<protein>
    <submittedName>
        <fullName evidence="1">Uncharacterized protein</fullName>
    </submittedName>
</protein>
<evidence type="ECO:0000313" key="2">
    <source>
        <dbReference type="Proteomes" id="UP000276133"/>
    </source>
</evidence>
<keyword evidence="2" id="KW-1185">Reference proteome</keyword>
<reference evidence="1 2" key="1">
    <citation type="journal article" date="2018" name="Sci. Rep.">
        <title>Genomic signatures of local adaptation to the degree of environmental predictability in rotifers.</title>
        <authorList>
            <person name="Franch-Gras L."/>
            <person name="Hahn C."/>
            <person name="Garcia-Roger E.M."/>
            <person name="Carmona M.J."/>
            <person name="Serra M."/>
            <person name="Gomez A."/>
        </authorList>
    </citation>
    <scope>NUCLEOTIDE SEQUENCE [LARGE SCALE GENOMIC DNA]</scope>
    <source>
        <strain evidence="1">HYR1</strain>
    </source>
</reference>
<comment type="caution">
    <text evidence="1">The sequence shown here is derived from an EMBL/GenBank/DDBJ whole genome shotgun (WGS) entry which is preliminary data.</text>
</comment>
<accession>A0A3M7QH65</accession>